<proteinExistence type="predicted"/>
<feature type="compositionally biased region" description="Gly residues" evidence="8">
    <location>
        <begin position="1"/>
        <end position="10"/>
    </location>
</feature>
<keyword evidence="4" id="KW-0418">Kinase</keyword>
<accession>A0ABY8UIB4</accession>
<dbReference type="Proteomes" id="UP001244341">
    <property type="component" value="Chromosome 12b"/>
</dbReference>
<protein>
    <recommendedName>
        <fullName evidence="9">Protein kinase domain-containing protein</fullName>
    </recommendedName>
</protein>
<keyword evidence="5 6" id="KW-0067">ATP-binding</keyword>
<evidence type="ECO:0000256" key="3">
    <source>
        <dbReference type="ARBA" id="ARBA00022741"/>
    </source>
</evidence>
<dbReference type="PROSITE" id="PS50011">
    <property type="entry name" value="PROTEIN_KINASE_DOM"/>
    <property type="match status" value="1"/>
</dbReference>
<evidence type="ECO:0000313" key="11">
    <source>
        <dbReference type="Proteomes" id="UP001244341"/>
    </source>
</evidence>
<keyword evidence="7" id="KW-0175">Coiled coil</keyword>
<evidence type="ECO:0000313" key="10">
    <source>
        <dbReference type="EMBL" id="WIA20885.1"/>
    </source>
</evidence>
<name>A0ABY8UIB4_TETOB</name>
<feature type="compositionally biased region" description="Low complexity" evidence="8">
    <location>
        <begin position="22"/>
        <end position="31"/>
    </location>
</feature>
<feature type="compositionally biased region" description="Polar residues" evidence="8">
    <location>
        <begin position="32"/>
        <end position="44"/>
    </location>
</feature>
<dbReference type="PROSITE" id="PS00107">
    <property type="entry name" value="PROTEIN_KINASE_ATP"/>
    <property type="match status" value="1"/>
</dbReference>
<dbReference type="SMART" id="SM00220">
    <property type="entry name" value="S_TKc"/>
    <property type="match status" value="1"/>
</dbReference>
<reference evidence="10 11" key="1">
    <citation type="submission" date="2023-05" db="EMBL/GenBank/DDBJ databases">
        <title>A 100% complete, gapless, phased diploid assembly of the Scenedesmus obliquus UTEX 3031 genome.</title>
        <authorList>
            <person name="Biondi T.C."/>
            <person name="Hanschen E.R."/>
            <person name="Kwon T."/>
            <person name="Eng W."/>
            <person name="Kruse C.P.S."/>
            <person name="Koehler S.I."/>
            <person name="Kunde Y."/>
            <person name="Gleasner C.D."/>
            <person name="You Mak K.T."/>
            <person name="Polle J."/>
            <person name="Hovde B.T."/>
            <person name="Starkenburg S.R."/>
        </authorList>
    </citation>
    <scope>NUCLEOTIDE SEQUENCE [LARGE SCALE GENOMIC DNA]</scope>
    <source>
        <strain evidence="10 11">DOE0152z</strain>
    </source>
</reference>
<keyword evidence="11" id="KW-1185">Reference proteome</keyword>
<evidence type="ECO:0000256" key="4">
    <source>
        <dbReference type="ARBA" id="ARBA00022777"/>
    </source>
</evidence>
<keyword evidence="3 6" id="KW-0547">Nucleotide-binding</keyword>
<dbReference type="SUPFAM" id="SSF56112">
    <property type="entry name" value="Protein kinase-like (PK-like)"/>
    <property type="match status" value="1"/>
</dbReference>
<dbReference type="InterPro" id="IPR008271">
    <property type="entry name" value="Ser/Thr_kinase_AS"/>
</dbReference>
<dbReference type="InterPro" id="IPR017441">
    <property type="entry name" value="Protein_kinase_ATP_BS"/>
</dbReference>
<organism evidence="10 11">
    <name type="scientific">Tetradesmus obliquus</name>
    <name type="common">Green alga</name>
    <name type="synonym">Acutodesmus obliquus</name>
    <dbReference type="NCBI Taxonomy" id="3088"/>
    <lineage>
        <taxon>Eukaryota</taxon>
        <taxon>Viridiplantae</taxon>
        <taxon>Chlorophyta</taxon>
        <taxon>core chlorophytes</taxon>
        <taxon>Chlorophyceae</taxon>
        <taxon>CS clade</taxon>
        <taxon>Sphaeropleales</taxon>
        <taxon>Scenedesmaceae</taxon>
        <taxon>Tetradesmus</taxon>
    </lineage>
</organism>
<feature type="domain" description="Protein kinase" evidence="9">
    <location>
        <begin position="382"/>
        <end position="717"/>
    </location>
</feature>
<evidence type="ECO:0000256" key="8">
    <source>
        <dbReference type="SAM" id="MobiDB-lite"/>
    </source>
</evidence>
<dbReference type="EMBL" id="CP126219">
    <property type="protein sequence ID" value="WIA20885.1"/>
    <property type="molecule type" value="Genomic_DNA"/>
</dbReference>
<sequence>MSPIAGGGHGVPSRTPRSNSKQQGQQQGRGQTNISQFFPSLTDGNSRDSETASLQHHQHQQQQQPSPLKDTAGQQQQQRPAAAARGATPPPAAAKAAGDGGMQQQQSKRSRACGAAQGGSGGSDASAAAGGAAAWQQQLAALQQKHQQELELARQEARQREGQLSDQLLASQRQVEALQGLLGAARSSSQEREGEVHAAVSQLVVQLAVAQGNLSRLQLSLDGSRLGCLGLARNGALGFAEVWEDGPVLRELAARKAALQRSREEVEAARKALKKRLPPPPKATLAAAAAAAAADTAGGDAAASGSAGSSAGSSQYISSAEYVMQDEILKVRLSVLRREEELLSKEEERLSMDKMRHLRQLKRLRDEEGSRFQGQPLLNRRYVLAALLGRGGFSEVHSAYDTQALKFVAVKIHQLNSTWSESRKASYVRHAVREYTIHKALAHTNIVSLSDIFEVDNTTFATVLELCEGGDLEAHLQQHHTLPEREARALIAQVFAGLAYLNRAPNSSSGAGSEAGFGPRVIHYDLKPANILFDSLGTVKITDFGLSKVVEDGQTMGMELTSQGAGTYWYLPPECFAAGSSSNTSIAASRGAGGLLPPGILGSSTAAGGAAGGMGGAGVPAGSAAAGAGGAPRISNKVDVWSAGVILYQMLYGKRPFGEGLTQEQIYRDGVMLNARQVQFPAKPSVSAEGRAFLSRCLAYSQEERWDVLTAAADPYLQLKR</sequence>
<feature type="coiled-coil region" evidence="7">
    <location>
        <begin position="132"/>
        <end position="167"/>
    </location>
</feature>
<dbReference type="PANTHER" id="PTHR22974:SF23">
    <property type="entry name" value="TOUSLED-LIKE KINASE, ISOFORM G"/>
    <property type="match status" value="1"/>
</dbReference>
<gene>
    <name evidence="10" type="ORF">OEZ85_005231</name>
</gene>
<feature type="binding site" evidence="6">
    <location>
        <position position="411"/>
    </location>
    <ligand>
        <name>ATP</name>
        <dbReference type="ChEBI" id="CHEBI:30616"/>
    </ligand>
</feature>
<evidence type="ECO:0000256" key="2">
    <source>
        <dbReference type="ARBA" id="ARBA00022679"/>
    </source>
</evidence>
<dbReference type="PROSITE" id="PS00108">
    <property type="entry name" value="PROTEIN_KINASE_ST"/>
    <property type="match status" value="1"/>
</dbReference>
<evidence type="ECO:0000256" key="1">
    <source>
        <dbReference type="ARBA" id="ARBA00022527"/>
    </source>
</evidence>
<dbReference type="InterPro" id="IPR000719">
    <property type="entry name" value="Prot_kinase_dom"/>
</dbReference>
<dbReference type="InterPro" id="IPR011009">
    <property type="entry name" value="Kinase-like_dom_sf"/>
</dbReference>
<keyword evidence="2" id="KW-0808">Transferase</keyword>
<evidence type="ECO:0000256" key="7">
    <source>
        <dbReference type="SAM" id="Coils"/>
    </source>
</evidence>
<feature type="compositionally biased region" description="Low complexity" evidence="8">
    <location>
        <begin position="72"/>
        <end position="106"/>
    </location>
</feature>
<feature type="region of interest" description="Disordered" evidence="8">
    <location>
        <begin position="1"/>
        <end position="129"/>
    </location>
</feature>
<dbReference type="Pfam" id="PF00069">
    <property type="entry name" value="Pkinase"/>
    <property type="match status" value="2"/>
</dbReference>
<evidence type="ECO:0000259" key="9">
    <source>
        <dbReference type="PROSITE" id="PS50011"/>
    </source>
</evidence>
<keyword evidence="1" id="KW-0723">Serine/threonine-protein kinase</keyword>
<dbReference type="Gene3D" id="1.10.510.10">
    <property type="entry name" value="Transferase(Phosphotransferase) domain 1"/>
    <property type="match status" value="2"/>
</dbReference>
<dbReference type="PANTHER" id="PTHR22974">
    <property type="entry name" value="MIXED LINEAGE PROTEIN KINASE"/>
    <property type="match status" value="1"/>
</dbReference>
<evidence type="ECO:0000256" key="6">
    <source>
        <dbReference type="PROSITE-ProRule" id="PRU10141"/>
    </source>
</evidence>
<feature type="coiled-coil region" evidence="7">
    <location>
        <begin position="249"/>
        <end position="276"/>
    </location>
</feature>
<evidence type="ECO:0000256" key="5">
    <source>
        <dbReference type="ARBA" id="ARBA00022840"/>
    </source>
</evidence>